<dbReference type="SUPFAM" id="SSF52777">
    <property type="entry name" value="CoA-dependent acyltransferases"/>
    <property type="match status" value="2"/>
</dbReference>
<evidence type="ECO:0000259" key="1">
    <source>
        <dbReference type="Pfam" id="PF00668"/>
    </source>
</evidence>
<evidence type="ECO:0000313" key="2">
    <source>
        <dbReference type="EMBL" id="MBB4911578.1"/>
    </source>
</evidence>
<comment type="caution">
    <text evidence="2">The sequence shown here is derived from an EMBL/GenBank/DDBJ whole genome shotgun (WGS) entry which is preliminary data.</text>
</comment>
<dbReference type="GO" id="GO:0031177">
    <property type="term" value="F:phosphopantetheine binding"/>
    <property type="evidence" value="ECO:0007669"/>
    <property type="project" value="TreeGrafter"/>
</dbReference>
<dbReference type="AlphaFoldDB" id="A0A7W7VIL3"/>
<dbReference type="InterPro" id="IPR023213">
    <property type="entry name" value="CAT-like_dom_sf"/>
</dbReference>
<sequence length="417" mass="46388">MAEREVPMAPVQLEMWHAEQTTDSARENVYGAFRLRGRLDVAAFNRALAAVVARHEPLRTTTVATLEPVQLVSDVVPVTAEPIDVADEAEAVSLFTTISATRIPLDSLPLWRITLMRLPDGDHILGFVFHHIIVDGWSVFVFLADLGDAYGRALSGRDPALSPLPYTYSDYCHEERNLLGTSEFRDILAHWRKLLPSALPAVRLPRDGGRIDGAGAHGAILDTLLDASVTAQLNQRARASRCTVFTLMLDAVAMTLREHADTDDVIIGVPFHNRTRRKLRPLIGYVVNDVPMVLTELGSRGSDRDRLDYAKSVTASALRYPRTRQLLMRELHGLTDVETYTFMLNVQGSPGIAYGLADIDMAEEIPVYNGTFLHDFELMLERSSDQITGYLLYDADSYSRSRADALWTGLKSRLLGQ</sequence>
<dbReference type="RefSeq" id="WP_184815592.1">
    <property type="nucleotide sequence ID" value="NZ_JACHJQ010000010.1"/>
</dbReference>
<name>A0A7W7VIL3_9PSEU</name>
<dbReference type="Gene3D" id="3.30.559.10">
    <property type="entry name" value="Chloramphenicol acetyltransferase-like domain"/>
    <property type="match status" value="1"/>
</dbReference>
<dbReference type="GO" id="GO:0009366">
    <property type="term" value="C:enterobactin synthetase complex"/>
    <property type="evidence" value="ECO:0007669"/>
    <property type="project" value="TreeGrafter"/>
</dbReference>
<reference evidence="2 3" key="1">
    <citation type="submission" date="2020-08" db="EMBL/GenBank/DDBJ databases">
        <title>Genomic Encyclopedia of Type Strains, Phase III (KMG-III): the genomes of soil and plant-associated and newly described type strains.</title>
        <authorList>
            <person name="Whitman W."/>
        </authorList>
    </citation>
    <scope>NUCLEOTIDE SEQUENCE [LARGE SCALE GENOMIC DNA]</scope>
    <source>
        <strain evidence="2 3">CECT 8960</strain>
    </source>
</reference>
<organism evidence="2 3">
    <name type="scientific">Actinophytocola algeriensis</name>
    <dbReference type="NCBI Taxonomy" id="1768010"/>
    <lineage>
        <taxon>Bacteria</taxon>
        <taxon>Bacillati</taxon>
        <taxon>Actinomycetota</taxon>
        <taxon>Actinomycetes</taxon>
        <taxon>Pseudonocardiales</taxon>
        <taxon>Pseudonocardiaceae</taxon>
    </lineage>
</organism>
<protein>
    <recommendedName>
        <fullName evidence="1">Condensation domain-containing protein</fullName>
    </recommendedName>
</protein>
<dbReference type="InterPro" id="IPR001242">
    <property type="entry name" value="Condensation_dom"/>
</dbReference>
<dbReference type="Gene3D" id="3.30.559.30">
    <property type="entry name" value="Nonribosomal peptide synthetase, condensation domain"/>
    <property type="match status" value="1"/>
</dbReference>
<dbReference type="PANTHER" id="PTHR45527">
    <property type="entry name" value="NONRIBOSOMAL PEPTIDE SYNTHETASE"/>
    <property type="match status" value="1"/>
</dbReference>
<feature type="domain" description="Condensation" evidence="1">
    <location>
        <begin position="3"/>
        <end position="300"/>
    </location>
</feature>
<dbReference type="GO" id="GO:0043041">
    <property type="term" value="P:amino acid activation for nonribosomal peptide biosynthetic process"/>
    <property type="evidence" value="ECO:0007669"/>
    <property type="project" value="TreeGrafter"/>
</dbReference>
<dbReference type="PANTHER" id="PTHR45527:SF1">
    <property type="entry name" value="FATTY ACID SYNTHASE"/>
    <property type="match status" value="1"/>
</dbReference>
<evidence type="ECO:0000313" key="3">
    <source>
        <dbReference type="Proteomes" id="UP000520767"/>
    </source>
</evidence>
<dbReference type="Pfam" id="PF00668">
    <property type="entry name" value="Condensation"/>
    <property type="match status" value="1"/>
</dbReference>
<keyword evidence="3" id="KW-1185">Reference proteome</keyword>
<proteinExistence type="predicted"/>
<accession>A0A7W7VIL3</accession>
<dbReference type="GO" id="GO:0008610">
    <property type="term" value="P:lipid biosynthetic process"/>
    <property type="evidence" value="ECO:0007669"/>
    <property type="project" value="UniProtKB-ARBA"/>
</dbReference>
<dbReference type="GO" id="GO:0009239">
    <property type="term" value="P:enterobactin biosynthetic process"/>
    <property type="evidence" value="ECO:0007669"/>
    <property type="project" value="TreeGrafter"/>
</dbReference>
<gene>
    <name evidence="2" type="ORF">FHR82_007848</name>
</gene>
<dbReference type="GO" id="GO:0047527">
    <property type="term" value="F:2,3-dihydroxybenzoate-serine ligase activity"/>
    <property type="evidence" value="ECO:0007669"/>
    <property type="project" value="TreeGrafter"/>
</dbReference>
<dbReference type="EMBL" id="JACHJQ010000010">
    <property type="protein sequence ID" value="MBB4911578.1"/>
    <property type="molecule type" value="Genomic_DNA"/>
</dbReference>
<dbReference type="Proteomes" id="UP000520767">
    <property type="component" value="Unassembled WGS sequence"/>
</dbReference>
<dbReference type="GO" id="GO:0005829">
    <property type="term" value="C:cytosol"/>
    <property type="evidence" value="ECO:0007669"/>
    <property type="project" value="TreeGrafter"/>
</dbReference>